<evidence type="ECO:0000256" key="3">
    <source>
        <dbReference type="ARBA" id="ARBA00022898"/>
    </source>
</evidence>
<gene>
    <name evidence="6" type="ORF">Aco04nite_08090</name>
</gene>
<dbReference type="AlphaFoldDB" id="A0A919SA94"/>
<dbReference type="PANTHER" id="PTHR11680:SF35">
    <property type="entry name" value="SERINE HYDROXYMETHYLTRANSFERASE 1"/>
    <property type="match status" value="1"/>
</dbReference>
<dbReference type="Pfam" id="PF00464">
    <property type="entry name" value="SHMT"/>
    <property type="match status" value="1"/>
</dbReference>
<evidence type="ECO:0000256" key="2">
    <source>
        <dbReference type="ARBA" id="ARBA00006376"/>
    </source>
</evidence>
<dbReference type="InterPro" id="IPR015421">
    <property type="entry name" value="PyrdxlP-dep_Trfase_major"/>
</dbReference>
<dbReference type="GO" id="GO:0030170">
    <property type="term" value="F:pyridoxal phosphate binding"/>
    <property type="evidence" value="ECO:0007669"/>
    <property type="project" value="TreeGrafter"/>
</dbReference>
<name>A0A919SA94_9ACTN</name>
<proteinExistence type="inferred from homology"/>
<dbReference type="RefSeq" id="WP_212995810.1">
    <property type="nucleotide sequence ID" value="NZ_BAAATW010000002.1"/>
</dbReference>
<dbReference type="GO" id="GO:0046653">
    <property type="term" value="P:tetrahydrofolate metabolic process"/>
    <property type="evidence" value="ECO:0007669"/>
    <property type="project" value="TreeGrafter"/>
</dbReference>
<evidence type="ECO:0000313" key="6">
    <source>
        <dbReference type="EMBL" id="GIM67842.1"/>
    </source>
</evidence>
<keyword evidence="7" id="KW-1185">Reference proteome</keyword>
<dbReference type="InterPro" id="IPR049943">
    <property type="entry name" value="Ser_HO-MeTrfase-like"/>
</dbReference>
<dbReference type="Gene3D" id="3.40.640.10">
    <property type="entry name" value="Type I PLP-dependent aspartate aminotransferase-like (Major domain)"/>
    <property type="match status" value="1"/>
</dbReference>
<feature type="compositionally biased region" description="Low complexity" evidence="4">
    <location>
        <begin position="1"/>
        <end position="11"/>
    </location>
</feature>
<dbReference type="InterPro" id="IPR039429">
    <property type="entry name" value="SHMT-like_dom"/>
</dbReference>
<evidence type="ECO:0000256" key="4">
    <source>
        <dbReference type="SAM" id="MobiDB-lite"/>
    </source>
</evidence>
<dbReference type="InterPro" id="IPR015422">
    <property type="entry name" value="PyrdxlP-dep_Trfase_small"/>
</dbReference>
<dbReference type="GO" id="GO:0005829">
    <property type="term" value="C:cytosol"/>
    <property type="evidence" value="ECO:0007669"/>
    <property type="project" value="TreeGrafter"/>
</dbReference>
<comment type="similarity">
    <text evidence="2">Belongs to the SHMT family.</text>
</comment>
<protein>
    <recommendedName>
        <fullName evidence="5">Serine hydroxymethyltransferase-like domain-containing protein</fullName>
    </recommendedName>
</protein>
<accession>A0A919SA94</accession>
<sequence length="369" mass="38059">MTTAEFTGTTTARPDPRSPAGDHHALLDLTPNASLLPAVPADSLRGTTTELAEERARQAFGARYADLSPHSPAEALTHVLAALVEPDDVVFDIRMTRGPSPDSGTAVRDYASGWLGFGLDGRDRVDLAAAADLAAEHRPAVILCGSPSDSRLLDTAAMREIADSVDALLIADVAGLTGLIATGLHPSPVDDAHVTIASSAPLGGPRSGLVLSGRDAAMPLDGGPRTLRHRLRRATAPLPRLGSRELAAHAFALTAAGSDAARATAERSVRLARALAKELVGHGLRVVSGGTDTHLVPIDLEPLGLDAGEAENLLRRAAILAAGCRVPSVTLPGATAPGLLLSTAAAARWGLDADSAPRLARLVDQALRR</sequence>
<dbReference type="Gene3D" id="3.90.1150.10">
    <property type="entry name" value="Aspartate Aminotransferase, domain 1"/>
    <property type="match status" value="1"/>
</dbReference>
<dbReference type="GO" id="GO:0004372">
    <property type="term" value="F:glycine hydroxymethyltransferase activity"/>
    <property type="evidence" value="ECO:0007669"/>
    <property type="project" value="TreeGrafter"/>
</dbReference>
<dbReference type="EMBL" id="BOQP01000004">
    <property type="protein sequence ID" value="GIM67842.1"/>
    <property type="molecule type" value="Genomic_DNA"/>
</dbReference>
<evidence type="ECO:0000259" key="5">
    <source>
        <dbReference type="Pfam" id="PF00464"/>
    </source>
</evidence>
<dbReference type="GO" id="GO:0019264">
    <property type="term" value="P:glycine biosynthetic process from serine"/>
    <property type="evidence" value="ECO:0007669"/>
    <property type="project" value="TreeGrafter"/>
</dbReference>
<comment type="cofactor">
    <cofactor evidence="1">
        <name>pyridoxal 5'-phosphate</name>
        <dbReference type="ChEBI" id="CHEBI:597326"/>
    </cofactor>
</comment>
<dbReference type="Proteomes" id="UP000680865">
    <property type="component" value="Unassembled WGS sequence"/>
</dbReference>
<feature type="compositionally biased region" description="Basic and acidic residues" evidence="4">
    <location>
        <begin position="14"/>
        <end position="23"/>
    </location>
</feature>
<dbReference type="InterPro" id="IPR015424">
    <property type="entry name" value="PyrdxlP-dep_Trfase"/>
</dbReference>
<feature type="region of interest" description="Disordered" evidence="4">
    <location>
        <begin position="1"/>
        <end position="23"/>
    </location>
</feature>
<evidence type="ECO:0000313" key="7">
    <source>
        <dbReference type="Proteomes" id="UP000680865"/>
    </source>
</evidence>
<feature type="domain" description="Serine hydroxymethyltransferase-like" evidence="5">
    <location>
        <begin position="49"/>
        <end position="361"/>
    </location>
</feature>
<comment type="caution">
    <text evidence="6">The sequence shown here is derived from an EMBL/GenBank/DDBJ whole genome shotgun (WGS) entry which is preliminary data.</text>
</comment>
<organism evidence="6 7">
    <name type="scientific">Winogradskya consettensis</name>
    <dbReference type="NCBI Taxonomy" id="113560"/>
    <lineage>
        <taxon>Bacteria</taxon>
        <taxon>Bacillati</taxon>
        <taxon>Actinomycetota</taxon>
        <taxon>Actinomycetes</taxon>
        <taxon>Micromonosporales</taxon>
        <taxon>Micromonosporaceae</taxon>
        <taxon>Winogradskya</taxon>
    </lineage>
</organism>
<evidence type="ECO:0000256" key="1">
    <source>
        <dbReference type="ARBA" id="ARBA00001933"/>
    </source>
</evidence>
<dbReference type="SUPFAM" id="SSF53383">
    <property type="entry name" value="PLP-dependent transferases"/>
    <property type="match status" value="1"/>
</dbReference>
<dbReference type="PANTHER" id="PTHR11680">
    <property type="entry name" value="SERINE HYDROXYMETHYLTRANSFERASE"/>
    <property type="match status" value="1"/>
</dbReference>
<keyword evidence="3" id="KW-0663">Pyridoxal phosphate</keyword>
<reference evidence="6" key="1">
    <citation type="submission" date="2021-03" db="EMBL/GenBank/DDBJ databases">
        <title>Whole genome shotgun sequence of Actinoplanes consettensis NBRC 14913.</title>
        <authorList>
            <person name="Komaki H."/>
            <person name="Tamura T."/>
        </authorList>
    </citation>
    <scope>NUCLEOTIDE SEQUENCE</scope>
    <source>
        <strain evidence="6">NBRC 14913</strain>
    </source>
</reference>